<organism evidence="2 3">
    <name type="scientific">Crotalaria pallida</name>
    <name type="common">Smooth rattlebox</name>
    <name type="synonym">Crotalaria striata</name>
    <dbReference type="NCBI Taxonomy" id="3830"/>
    <lineage>
        <taxon>Eukaryota</taxon>
        <taxon>Viridiplantae</taxon>
        <taxon>Streptophyta</taxon>
        <taxon>Embryophyta</taxon>
        <taxon>Tracheophyta</taxon>
        <taxon>Spermatophyta</taxon>
        <taxon>Magnoliopsida</taxon>
        <taxon>eudicotyledons</taxon>
        <taxon>Gunneridae</taxon>
        <taxon>Pentapetalae</taxon>
        <taxon>rosids</taxon>
        <taxon>fabids</taxon>
        <taxon>Fabales</taxon>
        <taxon>Fabaceae</taxon>
        <taxon>Papilionoideae</taxon>
        <taxon>50 kb inversion clade</taxon>
        <taxon>genistoids sensu lato</taxon>
        <taxon>core genistoids</taxon>
        <taxon>Crotalarieae</taxon>
        <taxon>Crotalaria</taxon>
    </lineage>
</organism>
<comment type="caution">
    <text evidence="2">The sequence shown here is derived from an EMBL/GenBank/DDBJ whole genome shotgun (WGS) entry which is preliminary data.</text>
</comment>
<evidence type="ECO:0000313" key="3">
    <source>
        <dbReference type="Proteomes" id="UP001372338"/>
    </source>
</evidence>
<keyword evidence="1" id="KW-0175">Coiled coil</keyword>
<evidence type="ECO:0000313" key="2">
    <source>
        <dbReference type="EMBL" id="KAK7251108.1"/>
    </source>
</evidence>
<protein>
    <submittedName>
        <fullName evidence="2">Uncharacterized protein</fullName>
    </submittedName>
</protein>
<feature type="coiled-coil region" evidence="1">
    <location>
        <begin position="20"/>
        <end position="47"/>
    </location>
</feature>
<dbReference type="Proteomes" id="UP001372338">
    <property type="component" value="Unassembled WGS sequence"/>
</dbReference>
<gene>
    <name evidence="2" type="ORF">RIF29_34027</name>
</gene>
<reference evidence="2 3" key="1">
    <citation type="submission" date="2024-01" db="EMBL/GenBank/DDBJ databases">
        <title>The genomes of 5 underutilized Papilionoideae crops provide insights into root nodulation and disease resistanc.</title>
        <authorList>
            <person name="Yuan L."/>
        </authorList>
    </citation>
    <scope>NUCLEOTIDE SEQUENCE [LARGE SCALE GENOMIC DNA]</scope>
    <source>
        <strain evidence="2">ZHUSHIDOU_FW_LH</strain>
        <tissue evidence="2">Leaf</tissue>
    </source>
</reference>
<name>A0AAN9HUF3_CROPI</name>
<keyword evidence="3" id="KW-1185">Reference proteome</keyword>
<sequence>MPGGERMKIGDLEAALDGTKLELGSALRELKLKKKELKEEMLQQIEKTWEQFGKTWEQAGKCWEQILQYLCPLLVENLLIVEMLFLVEIMLLPCPFHPEFLLYWVLQLCPCL</sequence>
<dbReference type="AlphaFoldDB" id="A0AAN9HUF3"/>
<accession>A0AAN9HUF3</accession>
<dbReference type="EMBL" id="JAYWIO010000007">
    <property type="protein sequence ID" value="KAK7251108.1"/>
    <property type="molecule type" value="Genomic_DNA"/>
</dbReference>
<evidence type="ECO:0000256" key="1">
    <source>
        <dbReference type="SAM" id="Coils"/>
    </source>
</evidence>
<proteinExistence type="predicted"/>